<sequence>MFFQSGTKWVPDEICTLIKGSTLPIVDKISDLLYYFAATVPLIVGFINFYMIKCLNLHASKFSSSKSKQNDNKTIFINLIIQTFQPLIGQGPLIIFHFYLKSTGNNIYIVWRILDGLTALSLISNILFSIVLLKDVRNAIFRRKSNKVVNKAMNVGKIKANIGLKLKQRKS</sequence>
<dbReference type="Proteomes" id="UP000035680">
    <property type="component" value="Unassembled WGS sequence"/>
</dbReference>
<organism evidence="2 3">
    <name type="scientific">Strongyloides venezuelensis</name>
    <name type="common">Threadworm</name>
    <dbReference type="NCBI Taxonomy" id="75913"/>
    <lineage>
        <taxon>Eukaryota</taxon>
        <taxon>Metazoa</taxon>
        <taxon>Ecdysozoa</taxon>
        <taxon>Nematoda</taxon>
        <taxon>Chromadorea</taxon>
        <taxon>Rhabditida</taxon>
        <taxon>Tylenchina</taxon>
        <taxon>Panagrolaimomorpha</taxon>
        <taxon>Strongyloidoidea</taxon>
        <taxon>Strongyloididae</taxon>
        <taxon>Strongyloides</taxon>
    </lineage>
</organism>
<feature type="transmembrane region" description="Helical" evidence="1">
    <location>
        <begin position="111"/>
        <end position="133"/>
    </location>
</feature>
<keyword evidence="1" id="KW-1133">Transmembrane helix</keyword>
<proteinExistence type="predicted"/>
<feature type="transmembrane region" description="Helical" evidence="1">
    <location>
        <begin position="32"/>
        <end position="55"/>
    </location>
</feature>
<evidence type="ECO:0000313" key="3">
    <source>
        <dbReference type="WBParaSite" id="SVE_0716400.1"/>
    </source>
</evidence>
<evidence type="ECO:0000256" key="1">
    <source>
        <dbReference type="SAM" id="Phobius"/>
    </source>
</evidence>
<accession>A0A0K0FE86</accession>
<dbReference type="WBParaSite" id="SVE_0716400.1">
    <property type="protein sequence ID" value="SVE_0716400.1"/>
    <property type="gene ID" value="SVE_0716400"/>
</dbReference>
<keyword evidence="2" id="KW-1185">Reference proteome</keyword>
<protein>
    <submittedName>
        <fullName evidence="3">G-protein coupled receptors family 1 profile domain-containing protein</fullName>
    </submittedName>
</protein>
<dbReference type="AlphaFoldDB" id="A0A0K0FE86"/>
<name>A0A0K0FE86_STRVS</name>
<dbReference type="SUPFAM" id="SSF81321">
    <property type="entry name" value="Family A G protein-coupled receptor-like"/>
    <property type="match status" value="1"/>
</dbReference>
<feature type="transmembrane region" description="Helical" evidence="1">
    <location>
        <begin position="75"/>
        <end position="99"/>
    </location>
</feature>
<reference evidence="3" key="2">
    <citation type="submission" date="2015-08" db="UniProtKB">
        <authorList>
            <consortium name="WormBaseParasite"/>
        </authorList>
    </citation>
    <scope>IDENTIFICATION</scope>
</reference>
<keyword evidence="1" id="KW-0472">Membrane</keyword>
<reference evidence="2" key="1">
    <citation type="submission" date="2014-07" db="EMBL/GenBank/DDBJ databases">
        <authorList>
            <person name="Martin A.A"/>
            <person name="De Silva N."/>
        </authorList>
    </citation>
    <scope>NUCLEOTIDE SEQUENCE</scope>
</reference>
<keyword evidence="1" id="KW-0812">Transmembrane</keyword>
<evidence type="ECO:0000313" key="2">
    <source>
        <dbReference type="Proteomes" id="UP000035680"/>
    </source>
</evidence>